<gene>
    <name evidence="4" type="ORF">SAMN05421781_0571</name>
</gene>
<dbReference type="PIRSF" id="PIRSF003230">
    <property type="entry name" value="YbgC"/>
    <property type="match status" value="1"/>
</dbReference>
<keyword evidence="5" id="KW-1185">Reference proteome</keyword>
<evidence type="ECO:0000313" key="5">
    <source>
        <dbReference type="Proteomes" id="UP000199488"/>
    </source>
</evidence>
<dbReference type="GO" id="GO:0047617">
    <property type="term" value="F:fatty acyl-CoA hydrolase activity"/>
    <property type="evidence" value="ECO:0007669"/>
    <property type="project" value="TreeGrafter"/>
</dbReference>
<dbReference type="OrthoDB" id="9800856at2"/>
<dbReference type="CDD" id="cd00586">
    <property type="entry name" value="4HBT"/>
    <property type="match status" value="1"/>
</dbReference>
<evidence type="ECO:0000256" key="1">
    <source>
        <dbReference type="ARBA" id="ARBA00005953"/>
    </source>
</evidence>
<dbReference type="Gene3D" id="3.10.129.10">
    <property type="entry name" value="Hotdog Thioesterase"/>
    <property type="match status" value="1"/>
</dbReference>
<protein>
    <submittedName>
        <fullName evidence="4">Acyl-CoA thioester hydrolase</fullName>
    </submittedName>
</protein>
<dbReference type="PANTHER" id="PTHR31793">
    <property type="entry name" value="4-HYDROXYBENZOYL-COA THIOESTERASE FAMILY MEMBER"/>
    <property type="match status" value="1"/>
</dbReference>
<accession>A0A1H2R3J1</accession>
<dbReference type="RefSeq" id="WP_091610875.1">
    <property type="nucleotide sequence ID" value="NZ_FNNC01000001.1"/>
</dbReference>
<dbReference type="EMBL" id="FNNC01000001">
    <property type="protein sequence ID" value="SDW13768.1"/>
    <property type="molecule type" value="Genomic_DNA"/>
</dbReference>
<evidence type="ECO:0000259" key="3">
    <source>
        <dbReference type="Pfam" id="PF03061"/>
    </source>
</evidence>
<dbReference type="NCBIfam" id="TIGR00051">
    <property type="entry name" value="YbgC/FadM family acyl-CoA thioesterase"/>
    <property type="match status" value="1"/>
</dbReference>
<feature type="domain" description="Thioesterase" evidence="3">
    <location>
        <begin position="18"/>
        <end position="102"/>
    </location>
</feature>
<dbReference type="Pfam" id="PF03061">
    <property type="entry name" value="4HBT"/>
    <property type="match status" value="1"/>
</dbReference>
<dbReference type="InterPro" id="IPR006683">
    <property type="entry name" value="Thioestr_dom"/>
</dbReference>
<dbReference type="PANTHER" id="PTHR31793:SF27">
    <property type="entry name" value="NOVEL THIOESTERASE SUPERFAMILY DOMAIN AND SAPOSIN A-TYPE DOMAIN CONTAINING PROTEIN (0610012H03RIK)"/>
    <property type="match status" value="1"/>
</dbReference>
<evidence type="ECO:0000256" key="2">
    <source>
        <dbReference type="ARBA" id="ARBA00022801"/>
    </source>
</evidence>
<reference evidence="4 5" key="1">
    <citation type="submission" date="2016-10" db="EMBL/GenBank/DDBJ databases">
        <authorList>
            <person name="de Groot N.N."/>
        </authorList>
    </citation>
    <scope>NUCLEOTIDE SEQUENCE [LARGE SCALE GENOMIC DNA]</scope>
    <source>
        <strain evidence="4 5">DSM 23126</strain>
    </source>
</reference>
<dbReference type="STRING" id="1122204.SAMN05421781_0571"/>
<organism evidence="4 5">
    <name type="scientific">Marinococcus luteus</name>
    <dbReference type="NCBI Taxonomy" id="1122204"/>
    <lineage>
        <taxon>Bacteria</taxon>
        <taxon>Bacillati</taxon>
        <taxon>Bacillota</taxon>
        <taxon>Bacilli</taxon>
        <taxon>Bacillales</taxon>
        <taxon>Bacillaceae</taxon>
        <taxon>Marinococcus</taxon>
    </lineage>
</organism>
<dbReference type="SUPFAM" id="SSF54637">
    <property type="entry name" value="Thioesterase/thiol ester dehydrase-isomerase"/>
    <property type="match status" value="1"/>
</dbReference>
<proteinExistence type="inferred from homology"/>
<comment type="similarity">
    <text evidence="1">Belongs to the 4-hydroxybenzoyl-CoA thioesterase family.</text>
</comment>
<evidence type="ECO:0000313" key="4">
    <source>
        <dbReference type="EMBL" id="SDW13768.1"/>
    </source>
</evidence>
<dbReference type="InterPro" id="IPR006684">
    <property type="entry name" value="YbgC/YbaW"/>
</dbReference>
<sequence length="155" mass="17419">MKSVHTPIEVRYAETDQMGIVHHGSYVVWCEIGRTHHMKEMGFHYPDIEKAGYLFPVLGINIDYETPAVYGEDVEIETWIDSYDGVRVKYGYIVTNAKGETCIRAFSSHVCVRKETFKPVAIRRALPDWHEAYNRLAGTAAAGSAKGGGDDGVWH</sequence>
<dbReference type="Proteomes" id="UP000199488">
    <property type="component" value="Unassembled WGS sequence"/>
</dbReference>
<dbReference type="InterPro" id="IPR050563">
    <property type="entry name" value="4-hydroxybenzoyl-CoA_TE"/>
</dbReference>
<dbReference type="AlphaFoldDB" id="A0A1H2R3J1"/>
<dbReference type="InterPro" id="IPR029069">
    <property type="entry name" value="HotDog_dom_sf"/>
</dbReference>
<keyword evidence="2 4" id="KW-0378">Hydrolase</keyword>
<name>A0A1H2R3J1_9BACI</name>